<dbReference type="FunFam" id="3.10.20.80:FF:000001">
    <property type="entry name" value="Translation initiation factor IF-3"/>
    <property type="match status" value="1"/>
</dbReference>
<dbReference type="InterPro" id="IPR019814">
    <property type="entry name" value="Translation_initiation_fac_3_N"/>
</dbReference>
<feature type="domain" description="Translation initiation factor 3 C-terminal" evidence="4">
    <location>
        <begin position="98"/>
        <end position="180"/>
    </location>
</feature>
<name>X1KCQ0_9ZZZZ</name>
<dbReference type="InterPro" id="IPR036788">
    <property type="entry name" value="T_IF-3_C_sf"/>
</dbReference>
<dbReference type="Pfam" id="PF05198">
    <property type="entry name" value="IF3_N"/>
    <property type="match status" value="1"/>
</dbReference>
<feature type="non-terminal residue" evidence="6">
    <location>
        <position position="1"/>
    </location>
</feature>
<accession>X1KCQ0</accession>
<dbReference type="GO" id="GO:0003743">
    <property type="term" value="F:translation initiation factor activity"/>
    <property type="evidence" value="ECO:0007669"/>
    <property type="project" value="UniProtKB-KW"/>
</dbReference>
<dbReference type="Gene3D" id="3.10.20.80">
    <property type="entry name" value="Translation initiation factor 3 (IF-3), N-terminal domain"/>
    <property type="match status" value="1"/>
</dbReference>
<dbReference type="HAMAP" id="MF_00080">
    <property type="entry name" value="IF_3"/>
    <property type="match status" value="1"/>
</dbReference>
<dbReference type="InterPro" id="IPR036787">
    <property type="entry name" value="T_IF-3_N_sf"/>
</dbReference>
<dbReference type="GO" id="GO:0005829">
    <property type="term" value="C:cytosol"/>
    <property type="evidence" value="ECO:0007669"/>
    <property type="project" value="TreeGrafter"/>
</dbReference>
<dbReference type="Gene3D" id="3.30.110.10">
    <property type="entry name" value="Translation initiation factor 3 (IF-3), C-terminal domain"/>
    <property type="match status" value="1"/>
</dbReference>
<comment type="similarity">
    <text evidence="1">Belongs to the IF-3 family.</text>
</comment>
<protein>
    <recommendedName>
        <fullName evidence="7">Translation initiation factor IF-3</fullName>
    </recommendedName>
</protein>
<evidence type="ECO:0000259" key="4">
    <source>
        <dbReference type="Pfam" id="PF00707"/>
    </source>
</evidence>
<dbReference type="PANTHER" id="PTHR10938">
    <property type="entry name" value="TRANSLATION INITIATION FACTOR IF-3"/>
    <property type="match status" value="1"/>
</dbReference>
<dbReference type="InterPro" id="IPR001288">
    <property type="entry name" value="Translation_initiation_fac_3"/>
</dbReference>
<dbReference type="EMBL" id="BARV01004591">
    <property type="protein sequence ID" value="GAI04817.1"/>
    <property type="molecule type" value="Genomic_DNA"/>
</dbReference>
<evidence type="ECO:0000256" key="1">
    <source>
        <dbReference type="ARBA" id="ARBA00005439"/>
    </source>
</evidence>
<feature type="domain" description="Translation initiation factor 3 N-terminal" evidence="5">
    <location>
        <begin position="20"/>
        <end position="89"/>
    </location>
</feature>
<comment type="caution">
    <text evidence="6">The sequence shown here is derived from an EMBL/GenBank/DDBJ whole genome shotgun (WGS) entry which is preliminary data.</text>
</comment>
<evidence type="ECO:0000256" key="2">
    <source>
        <dbReference type="ARBA" id="ARBA00022540"/>
    </source>
</evidence>
<dbReference type="InterPro" id="IPR019813">
    <property type="entry name" value="Translation_initiation_fac3_CS"/>
</dbReference>
<proteinExistence type="inferred from homology"/>
<dbReference type="AlphaFoldDB" id="X1KCQ0"/>
<dbReference type="SUPFAM" id="SSF55200">
    <property type="entry name" value="Translation initiation factor IF3, C-terminal domain"/>
    <property type="match status" value="1"/>
</dbReference>
<dbReference type="PROSITE" id="PS00938">
    <property type="entry name" value="IF3"/>
    <property type="match status" value="1"/>
</dbReference>
<sequence length="195" mass="22364">SVKYLCLEEVGKDIIKQLRVNERIRAQEVRLVGEKGEQLGVMPLTQAREIARKQNLDLVEVAPTAVPSVCRLLDYGKYKYEQAKKEQEARKNQKVSLLREVRLRPKIGDHDFEAKARIAKKLLANGDKVKVTIMFRGREITHPELGRKLLQRMIESLNDAASLERQPVMEGRRMDIILAPAATQKAKIREEIKET</sequence>
<dbReference type="FunFam" id="3.30.110.10:FF:000001">
    <property type="entry name" value="Translation initiation factor IF-3"/>
    <property type="match status" value="1"/>
</dbReference>
<gene>
    <name evidence="6" type="ORF">S06H3_10078</name>
</gene>
<reference evidence="6" key="1">
    <citation type="journal article" date="2014" name="Front. Microbiol.">
        <title>High frequency of phylogenetically diverse reductive dehalogenase-homologous genes in deep subseafloor sedimentary metagenomes.</title>
        <authorList>
            <person name="Kawai M."/>
            <person name="Futagami T."/>
            <person name="Toyoda A."/>
            <person name="Takaki Y."/>
            <person name="Nishi S."/>
            <person name="Hori S."/>
            <person name="Arai W."/>
            <person name="Tsubouchi T."/>
            <person name="Morono Y."/>
            <person name="Uchiyama I."/>
            <person name="Ito T."/>
            <person name="Fujiyama A."/>
            <person name="Inagaki F."/>
            <person name="Takami H."/>
        </authorList>
    </citation>
    <scope>NUCLEOTIDE SEQUENCE</scope>
    <source>
        <strain evidence="6">Expedition CK06-06</strain>
    </source>
</reference>
<dbReference type="PANTHER" id="PTHR10938:SF0">
    <property type="entry name" value="TRANSLATION INITIATION FACTOR IF-3, MITOCHONDRIAL"/>
    <property type="match status" value="1"/>
</dbReference>
<organism evidence="6">
    <name type="scientific">marine sediment metagenome</name>
    <dbReference type="NCBI Taxonomy" id="412755"/>
    <lineage>
        <taxon>unclassified sequences</taxon>
        <taxon>metagenomes</taxon>
        <taxon>ecological metagenomes</taxon>
    </lineage>
</organism>
<evidence type="ECO:0008006" key="7">
    <source>
        <dbReference type="Google" id="ProtNLM"/>
    </source>
</evidence>
<dbReference type="Pfam" id="PF00707">
    <property type="entry name" value="IF3_C"/>
    <property type="match status" value="1"/>
</dbReference>
<dbReference type="GO" id="GO:0016020">
    <property type="term" value="C:membrane"/>
    <property type="evidence" value="ECO:0007669"/>
    <property type="project" value="TreeGrafter"/>
</dbReference>
<evidence type="ECO:0000259" key="5">
    <source>
        <dbReference type="Pfam" id="PF05198"/>
    </source>
</evidence>
<dbReference type="GO" id="GO:0032790">
    <property type="term" value="P:ribosome disassembly"/>
    <property type="evidence" value="ECO:0007669"/>
    <property type="project" value="TreeGrafter"/>
</dbReference>
<evidence type="ECO:0000313" key="6">
    <source>
        <dbReference type="EMBL" id="GAI04817.1"/>
    </source>
</evidence>
<keyword evidence="3" id="KW-0648">Protein biosynthesis</keyword>
<keyword evidence="2" id="KW-0396">Initiation factor</keyword>
<dbReference type="SUPFAM" id="SSF54364">
    <property type="entry name" value="Translation initiation factor IF3, N-terminal domain"/>
    <property type="match status" value="1"/>
</dbReference>
<dbReference type="GO" id="GO:0043022">
    <property type="term" value="F:ribosome binding"/>
    <property type="evidence" value="ECO:0007669"/>
    <property type="project" value="TreeGrafter"/>
</dbReference>
<dbReference type="InterPro" id="IPR019815">
    <property type="entry name" value="Translation_initiation_fac_3_C"/>
</dbReference>
<dbReference type="NCBIfam" id="TIGR00168">
    <property type="entry name" value="infC"/>
    <property type="match status" value="1"/>
</dbReference>
<evidence type="ECO:0000256" key="3">
    <source>
        <dbReference type="ARBA" id="ARBA00022917"/>
    </source>
</evidence>